<protein>
    <submittedName>
        <fullName evidence="1">Uncharacterized protein</fullName>
    </submittedName>
</protein>
<dbReference type="Proteomes" id="UP000594263">
    <property type="component" value="Unplaced"/>
</dbReference>
<sequence length="213" mass="23607">MMNKNSNLGSSSVNKSETAFSLGDYDEGKDMQEEESGWTAYFDDYFSNKTPYPPASDHMDGTYDDEEEGCHGGSGSMLCSLQSPSMVSDAASFAAWKSQYKNSDGRSAARAETLAACSSFDGTQMVIHKKLRFKTTNRHKRFGDYYDDSLEDTASSPVNSPKAKGDYAYDHQQARDGLKQQVEEVKVYGDAYRSLKEKGLCLVPYSVLINYIG</sequence>
<dbReference type="PANTHER" id="PTHR33974">
    <property type="entry name" value="VASCULAR-RELATED UNKNOWN PROTEIN 1-RELATED"/>
    <property type="match status" value="1"/>
</dbReference>
<reference evidence="1" key="1">
    <citation type="submission" date="2021-01" db="UniProtKB">
        <authorList>
            <consortium name="EnsemblPlants"/>
        </authorList>
    </citation>
    <scope>IDENTIFICATION</scope>
</reference>
<dbReference type="AlphaFoldDB" id="A0A7N0TTX0"/>
<keyword evidence="2" id="KW-1185">Reference proteome</keyword>
<dbReference type="EnsemblPlants" id="Kaladp0045s0472.1.v1.1">
    <property type="protein sequence ID" value="Kaladp0045s0472.1.v1.1"/>
    <property type="gene ID" value="Kaladp0045s0472.v1.1"/>
</dbReference>
<evidence type="ECO:0000313" key="1">
    <source>
        <dbReference type="EnsemblPlants" id="Kaladp0045s0472.1.v1.1"/>
    </source>
</evidence>
<accession>A0A7N0TTX0</accession>
<proteinExistence type="predicted"/>
<dbReference type="Gramene" id="Kaladp0045s0472.1.v1.1">
    <property type="protein sequence ID" value="Kaladp0045s0472.1.v1.1"/>
    <property type="gene ID" value="Kaladp0045s0472.v1.1"/>
</dbReference>
<dbReference type="PANTHER" id="PTHR33974:SF2">
    <property type="entry name" value="VASCULAR-RELATED UNKNOWN PROTEIN 1"/>
    <property type="match status" value="1"/>
</dbReference>
<name>A0A7N0TTX0_KALFE</name>
<evidence type="ECO:0000313" key="2">
    <source>
        <dbReference type="Proteomes" id="UP000594263"/>
    </source>
</evidence>
<dbReference type="InterPro" id="IPR039280">
    <property type="entry name" value="VUP"/>
</dbReference>
<organism evidence="1 2">
    <name type="scientific">Kalanchoe fedtschenkoi</name>
    <name type="common">Lavender scallops</name>
    <name type="synonym">South American air plant</name>
    <dbReference type="NCBI Taxonomy" id="63787"/>
    <lineage>
        <taxon>Eukaryota</taxon>
        <taxon>Viridiplantae</taxon>
        <taxon>Streptophyta</taxon>
        <taxon>Embryophyta</taxon>
        <taxon>Tracheophyta</taxon>
        <taxon>Spermatophyta</taxon>
        <taxon>Magnoliopsida</taxon>
        <taxon>eudicotyledons</taxon>
        <taxon>Gunneridae</taxon>
        <taxon>Pentapetalae</taxon>
        <taxon>Saxifragales</taxon>
        <taxon>Crassulaceae</taxon>
        <taxon>Kalanchoe</taxon>
    </lineage>
</organism>
<dbReference type="GO" id="GO:0010089">
    <property type="term" value="P:xylem development"/>
    <property type="evidence" value="ECO:0007669"/>
    <property type="project" value="InterPro"/>
</dbReference>